<feature type="signal peptide" evidence="8">
    <location>
        <begin position="1"/>
        <end position="21"/>
    </location>
</feature>
<dbReference type="PANTHER" id="PTHR33938:SF8">
    <property type="entry name" value="CARBOXYLIC ESTER HYDROLASE"/>
    <property type="match status" value="1"/>
</dbReference>
<keyword evidence="7" id="KW-1015">Disulfide bond</keyword>
<dbReference type="RefSeq" id="XP_022388744.1">
    <property type="nucleotide sequence ID" value="XM_022532895.1"/>
</dbReference>
<dbReference type="GeneID" id="34449156"/>
<keyword evidence="6" id="KW-0106">Calcium</keyword>
<reference evidence="9 10" key="1">
    <citation type="journal article" date="2016" name="Genome Biol. Evol.">
        <title>Draft genome sequence of an aflatoxigenic Aspergillus species, A. bombycis.</title>
        <authorList>
            <person name="Moore G.G."/>
            <person name="Mack B.M."/>
            <person name="Beltz S.B."/>
            <person name="Gilbert M.K."/>
        </authorList>
    </citation>
    <scope>NUCLEOTIDE SEQUENCE [LARGE SCALE GENOMIC DNA]</scope>
    <source>
        <strain evidence="10">NRRL 26010</strain>
    </source>
</reference>
<accession>A0A1F8A023</accession>
<dbReference type="GO" id="GO:0030600">
    <property type="term" value="F:feruloyl esterase activity"/>
    <property type="evidence" value="ECO:0007669"/>
    <property type="project" value="UniProtKB-ARBA"/>
</dbReference>
<evidence type="ECO:0000256" key="5">
    <source>
        <dbReference type="ARBA" id="ARBA00022801"/>
    </source>
</evidence>
<evidence type="ECO:0000256" key="2">
    <source>
        <dbReference type="ARBA" id="ARBA00022487"/>
    </source>
</evidence>
<evidence type="ECO:0000256" key="6">
    <source>
        <dbReference type="ARBA" id="ARBA00022837"/>
    </source>
</evidence>
<evidence type="ECO:0000256" key="3">
    <source>
        <dbReference type="ARBA" id="ARBA00022723"/>
    </source>
</evidence>
<protein>
    <recommendedName>
        <fullName evidence="8">Carboxylic ester hydrolase</fullName>
        <ecNumber evidence="8">3.1.1.-</ecNumber>
    </recommendedName>
</protein>
<dbReference type="STRING" id="109264.A0A1F8A023"/>
<dbReference type="Gene3D" id="3.40.50.1820">
    <property type="entry name" value="alpha/beta hydrolase"/>
    <property type="match status" value="1"/>
</dbReference>
<dbReference type="GO" id="GO:0046872">
    <property type="term" value="F:metal ion binding"/>
    <property type="evidence" value="ECO:0007669"/>
    <property type="project" value="UniProtKB-KW"/>
</dbReference>
<keyword evidence="10" id="KW-1185">Reference proteome</keyword>
<dbReference type="EC" id="3.1.1.-" evidence="8"/>
<keyword evidence="2" id="KW-0719">Serine esterase</keyword>
<gene>
    <name evidence="9" type="ORF">ABOM_005766</name>
</gene>
<dbReference type="AlphaFoldDB" id="A0A1F8A023"/>
<sequence length="520" mass="55186">MFLSATHLLCLSAVLFQAASASRCSPKYFPKPELTGAAILDLQAHEAHNFSTVSLGPGTNDGGRYTISFCNVTVLHTHPGWNDTVTTQVWLPLEGWNGRFQGLGGGGYSTGFGSTYLTYAVAQGFAASSTDGGHTTGAGAIPTDLEWALSSKGNVNWFLLENYASKATNDMAVIGKQITKSYYQRAANYSYFTGCSGGGRQGLAMAQNFPDAFDGILAVAPALNIETFIPAAFWPTQVMNILGTYPSPCEVEAFVSAAVKACDLLDGVQDGIISFPDLCNVTAHSFVGQEYTCQGTAHRLTASGATAVQAAWSGSGKDGWFGVNKDAALTTLYVPTACAANGTCYSSGADLSGNWFRYLVAKDPEFALDNMTETTFFQNLHASAFQYAPMLANTSPDLSKFKGSGGKVITWHGLADEAIPPRGSTKYFEEVLKADPNAHDFYRLFEAPGVGHCYGGPGPVPNGALSQLMDWVEKDLAPATLQATKGNNGTARDLCPYPLQQKFIGGDARNASSFTCVKVT</sequence>
<dbReference type="SUPFAM" id="SSF53474">
    <property type="entry name" value="alpha/beta-Hydrolases"/>
    <property type="match status" value="1"/>
</dbReference>
<keyword evidence="3" id="KW-0479">Metal-binding</keyword>
<name>A0A1F8A023_9EURO</name>
<organism evidence="9 10">
    <name type="scientific">Aspergillus bombycis</name>
    <dbReference type="NCBI Taxonomy" id="109264"/>
    <lineage>
        <taxon>Eukaryota</taxon>
        <taxon>Fungi</taxon>
        <taxon>Dikarya</taxon>
        <taxon>Ascomycota</taxon>
        <taxon>Pezizomycotina</taxon>
        <taxon>Eurotiomycetes</taxon>
        <taxon>Eurotiomycetidae</taxon>
        <taxon>Eurotiales</taxon>
        <taxon>Aspergillaceae</taxon>
        <taxon>Aspergillus</taxon>
    </lineage>
</organism>
<proteinExistence type="inferred from homology"/>
<feature type="chain" id="PRO_5009363559" description="Carboxylic ester hydrolase" evidence="8">
    <location>
        <begin position="22"/>
        <end position="520"/>
    </location>
</feature>
<dbReference type="EMBL" id="LYCR01000047">
    <property type="protein sequence ID" value="OGM45027.1"/>
    <property type="molecule type" value="Genomic_DNA"/>
</dbReference>
<dbReference type="PANTHER" id="PTHR33938">
    <property type="entry name" value="FERULOYL ESTERASE B-RELATED"/>
    <property type="match status" value="1"/>
</dbReference>
<dbReference type="Pfam" id="PF07519">
    <property type="entry name" value="Tannase"/>
    <property type="match status" value="1"/>
</dbReference>
<dbReference type="InterPro" id="IPR011118">
    <property type="entry name" value="Tannase/feruloyl_esterase"/>
</dbReference>
<evidence type="ECO:0000313" key="9">
    <source>
        <dbReference type="EMBL" id="OGM45027.1"/>
    </source>
</evidence>
<evidence type="ECO:0000256" key="7">
    <source>
        <dbReference type="ARBA" id="ARBA00023157"/>
    </source>
</evidence>
<evidence type="ECO:0000313" key="10">
    <source>
        <dbReference type="Proteomes" id="UP000179179"/>
    </source>
</evidence>
<comment type="similarity">
    <text evidence="1 8">Belongs to the tannase family.</text>
</comment>
<evidence type="ECO:0000256" key="1">
    <source>
        <dbReference type="ARBA" id="ARBA00006249"/>
    </source>
</evidence>
<evidence type="ECO:0000256" key="8">
    <source>
        <dbReference type="RuleBase" id="RU361238"/>
    </source>
</evidence>
<comment type="caution">
    <text evidence="9">The sequence shown here is derived from an EMBL/GenBank/DDBJ whole genome shotgun (WGS) entry which is preliminary data.</text>
</comment>
<dbReference type="OrthoDB" id="3039123at2759"/>
<dbReference type="Proteomes" id="UP000179179">
    <property type="component" value="Unassembled WGS sequence"/>
</dbReference>
<dbReference type="InterPro" id="IPR029058">
    <property type="entry name" value="AB_hydrolase_fold"/>
</dbReference>
<keyword evidence="5 8" id="KW-0378">Hydrolase</keyword>
<evidence type="ECO:0000256" key="4">
    <source>
        <dbReference type="ARBA" id="ARBA00022729"/>
    </source>
</evidence>
<keyword evidence="4 8" id="KW-0732">Signal</keyword>